<sequence>MTETVIPLYDLRDGQHHRATVPAVPHVLVPAEGRLTDTRGRRLHDLRISVTDRCNFRCVYCMPKDVFDKDYRFLRHSELLSFEEIERMARLFIEHGVEKIRLTGGEPLLRKDIERLVEMLARLTTAEGKPLDLTLTTNGALLARKAQCLKDAGLSRVTVSLDGIDDATFRRMNDVDFAVSEVLHGIEVAQNAGLAPIKVNMVVKKGDNDDQIVPMARHFRGSGIIVRFIEYMDVGTTNHWDMRSVVPSAEVIKRLSSEFALEPVSANYGGETAERWRYVDGAGEVGVISSVTQAFCHDCTRARLSTEGKLYLCLFATEGFDLRALLRGGATDLELSNAIRTVWQGRADRYSELRASGEAQPAGRRIEMSYIGG</sequence>
<dbReference type="AlphaFoldDB" id="A0A9Q3QJR4"/>
<dbReference type="PANTHER" id="PTHR22960">
    <property type="entry name" value="MOLYBDOPTERIN COFACTOR SYNTHESIS PROTEIN A"/>
    <property type="match status" value="1"/>
</dbReference>
<evidence type="ECO:0000259" key="13">
    <source>
        <dbReference type="PROSITE" id="PS51918"/>
    </source>
</evidence>
<feature type="binding site" evidence="12">
    <location>
        <position position="54"/>
    </location>
    <ligand>
        <name>[4Fe-4S] cluster</name>
        <dbReference type="ChEBI" id="CHEBI:49883"/>
        <label>1</label>
        <note>4Fe-4S-S-AdoMet</note>
    </ligand>
</feature>
<comment type="cofactor">
    <cofactor evidence="12">
        <name>[4Fe-4S] cluster</name>
        <dbReference type="ChEBI" id="CHEBI:49883"/>
    </cofactor>
    <text evidence="12">Binds 2 [4Fe-4S] clusters. Binds 1 [4Fe-4S] cluster coordinated with 3 cysteines and an exchangeable S-adenosyl-L-methionine and 1 [4Fe-4S] cluster coordinated with 3 cysteines and the GTP-derived substrate.</text>
</comment>
<dbReference type="Gene3D" id="3.20.20.70">
    <property type="entry name" value="Aldolase class I"/>
    <property type="match status" value="1"/>
</dbReference>
<keyword evidence="7 12" id="KW-0411">Iron-sulfur</keyword>
<dbReference type="PROSITE" id="PS01305">
    <property type="entry name" value="MOAA_NIFB_PQQE"/>
    <property type="match status" value="1"/>
</dbReference>
<dbReference type="GO" id="GO:0061799">
    <property type="term" value="F:cyclic pyranopterin monophosphate synthase activity"/>
    <property type="evidence" value="ECO:0007669"/>
    <property type="project" value="TreeGrafter"/>
</dbReference>
<evidence type="ECO:0000313" key="15">
    <source>
        <dbReference type="Proteomes" id="UP001199322"/>
    </source>
</evidence>
<evidence type="ECO:0000256" key="6">
    <source>
        <dbReference type="ARBA" id="ARBA00023004"/>
    </source>
</evidence>
<dbReference type="SFLD" id="SFLDG01386">
    <property type="entry name" value="main_SPASM_domain-containing"/>
    <property type="match status" value="1"/>
</dbReference>
<feature type="binding site" evidence="12">
    <location>
        <begin position="301"/>
        <end position="303"/>
    </location>
    <ligand>
        <name>GTP</name>
        <dbReference type="ChEBI" id="CHEBI:37565"/>
    </ligand>
</feature>
<dbReference type="InterPro" id="IPR010505">
    <property type="entry name" value="MoaA_twitch"/>
</dbReference>
<dbReference type="InterPro" id="IPR013483">
    <property type="entry name" value="MoaA"/>
</dbReference>
<accession>A0A9Q3QJR4</accession>
<dbReference type="SFLD" id="SFLDS00029">
    <property type="entry name" value="Radical_SAM"/>
    <property type="match status" value="1"/>
</dbReference>
<dbReference type="InterPro" id="IPR007197">
    <property type="entry name" value="rSAM"/>
</dbReference>
<keyword evidence="9 12" id="KW-0501">Molybdenum cofactor biosynthesis</keyword>
<organism evidence="14 15">
    <name type="scientific">Ralstonia pickettii</name>
    <name type="common">Burkholderia pickettii</name>
    <dbReference type="NCBI Taxonomy" id="329"/>
    <lineage>
        <taxon>Bacteria</taxon>
        <taxon>Pseudomonadati</taxon>
        <taxon>Pseudomonadota</taxon>
        <taxon>Betaproteobacteria</taxon>
        <taxon>Burkholderiales</taxon>
        <taxon>Burkholderiaceae</taxon>
        <taxon>Ralstonia</taxon>
    </lineage>
</organism>
<comment type="subunit">
    <text evidence="12">Monomer and homodimer.</text>
</comment>
<feature type="binding site" evidence="12">
    <location>
        <position position="60"/>
    </location>
    <ligand>
        <name>S-adenosyl-L-methionine</name>
        <dbReference type="ChEBI" id="CHEBI:59789"/>
    </ligand>
</feature>
<reference evidence="14" key="1">
    <citation type="submission" date="2018-06" db="EMBL/GenBank/DDBJ databases">
        <authorList>
            <person name="O'Rourke A."/>
        </authorList>
    </citation>
    <scope>NUCLEOTIDE SEQUENCE</scope>
    <source>
        <strain evidence="14">132550021-3</strain>
    </source>
</reference>
<dbReference type="Pfam" id="PF06463">
    <property type="entry name" value="Mob_synth_C"/>
    <property type="match status" value="1"/>
</dbReference>
<protein>
    <recommendedName>
        <fullName evidence="1 12">GTP 3',8-cyclase</fullName>
        <ecNumber evidence="1 12">4.1.99.22</ecNumber>
    </recommendedName>
    <alternativeName>
        <fullName evidence="12">Molybdenum cofactor biosynthesis protein A</fullName>
    </alternativeName>
</protein>
<feature type="binding site" evidence="12">
    <location>
        <position position="136"/>
    </location>
    <ligand>
        <name>GTP</name>
        <dbReference type="ChEBI" id="CHEBI:37565"/>
    </ligand>
</feature>
<feature type="binding site" evidence="12">
    <location>
        <position position="61"/>
    </location>
    <ligand>
        <name>[4Fe-4S] cluster</name>
        <dbReference type="ChEBI" id="CHEBI:49883"/>
        <label>1</label>
        <note>4Fe-4S-S-AdoMet</note>
    </ligand>
</feature>
<dbReference type="SUPFAM" id="SSF102114">
    <property type="entry name" value="Radical SAM enzymes"/>
    <property type="match status" value="1"/>
</dbReference>
<dbReference type="RefSeq" id="WP_116574785.1">
    <property type="nucleotide sequence ID" value="NZ_JACBXL010000002.1"/>
</dbReference>
<keyword evidence="3 12" id="KW-0949">S-adenosyl-L-methionine</keyword>
<dbReference type="InterPro" id="IPR006638">
    <property type="entry name" value="Elp3/MiaA/NifB-like_rSAM"/>
</dbReference>
<feature type="binding site" evidence="12">
    <location>
        <position position="198"/>
    </location>
    <ligand>
        <name>GTP</name>
        <dbReference type="ChEBI" id="CHEBI:37565"/>
    </ligand>
</feature>
<keyword evidence="6 12" id="KW-0408">Iron</keyword>
<feature type="binding site" evidence="12">
    <location>
        <position position="232"/>
    </location>
    <ligand>
        <name>S-adenosyl-L-methionine</name>
        <dbReference type="ChEBI" id="CHEBI:59789"/>
    </ligand>
</feature>
<dbReference type="GO" id="GO:0005525">
    <property type="term" value="F:GTP binding"/>
    <property type="evidence" value="ECO:0007669"/>
    <property type="project" value="UniProtKB-UniRule"/>
</dbReference>
<evidence type="ECO:0000256" key="7">
    <source>
        <dbReference type="ARBA" id="ARBA00023014"/>
    </source>
</evidence>
<dbReference type="Proteomes" id="UP001199322">
    <property type="component" value="Unassembled WGS sequence"/>
</dbReference>
<dbReference type="EC" id="4.1.99.22" evidence="1 12"/>
<dbReference type="Pfam" id="PF04055">
    <property type="entry name" value="Radical_SAM"/>
    <property type="match status" value="1"/>
</dbReference>
<feature type="binding site" evidence="12">
    <location>
        <position position="58"/>
    </location>
    <ligand>
        <name>[4Fe-4S] cluster</name>
        <dbReference type="ChEBI" id="CHEBI:49883"/>
        <label>1</label>
        <note>4Fe-4S-S-AdoMet</note>
    </ligand>
</feature>
<comment type="function">
    <text evidence="12">Catalyzes the cyclization of GTP to (8S)-3',8-cyclo-7,8-dihydroguanosine 5'-triphosphate.</text>
</comment>
<dbReference type="GO" id="GO:0061798">
    <property type="term" value="F:GTP 3',8'-cyclase activity"/>
    <property type="evidence" value="ECO:0007669"/>
    <property type="project" value="UniProtKB-UniRule"/>
</dbReference>
<dbReference type="CDD" id="cd21117">
    <property type="entry name" value="Twitch_MoaA"/>
    <property type="match status" value="1"/>
</dbReference>
<dbReference type="InterPro" id="IPR000385">
    <property type="entry name" value="MoaA_NifB_PqqE_Fe-S-bd_CS"/>
</dbReference>
<dbReference type="InterPro" id="IPR050105">
    <property type="entry name" value="MoCo_biosynth_MoaA/MoaC"/>
</dbReference>
<evidence type="ECO:0000256" key="12">
    <source>
        <dbReference type="HAMAP-Rule" id="MF_01225"/>
    </source>
</evidence>
<dbReference type="PANTHER" id="PTHR22960:SF0">
    <property type="entry name" value="MOLYBDENUM COFACTOR BIOSYNTHESIS PROTEIN 1"/>
    <property type="match status" value="1"/>
</dbReference>
<name>A0A9Q3QJR4_RALPI</name>
<keyword evidence="8 12" id="KW-0342">GTP-binding</keyword>
<feature type="domain" description="Radical SAM core" evidence="13">
    <location>
        <begin position="38"/>
        <end position="262"/>
    </location>
</feature>
<dbReference type="HAMAP" id="MF_01225_B">
    <property type="entry name" value="MoaA_B"/>
    <property type="match status" value="1"/>
</dbReference>
<evidence type="ECO:0000256" key="1">
    <source>
        <dbReference type="ARBA" id="ARBA00012167"/>
    </source>
</evidence>
<dbReference type="GO" id="GO:0006777">
    <property type="term" value="P:Mo-molybdopterin cofactor biosynthetic process"/>
    <property type="evidence" value="ECO:0007669"/>
    <property type="project" value="UniProtKB-UniRule"/>
</dbReference>
<keyword evidence="2 12" id="KW-0004">4Fe-4S</keyword>
<comment type="caution">
    <text evidence="14">The sequence shown here is derived from an EMBL/GenBank/DDBJ whole genome shotgun (WGS) entry which is preliminary data.</text>
</comment>
<feature type="binding site" evidence="12">
    <location>
        <position position="47"/>
    </location>
    <ligand>
        <name>GTP</name>
        <dbReference type="ChEBI" id="CHEBI:37565"/>
    </ligand>
</feature>
<dbReference type="NCBIfam" id="TIGR02666">
    <property type="entry name" value="moaA"/>
    <property type="match status" value="1"/>
</dbReference>
<comment type="similarity">
    <text evidence="12">Belongs to the radical SAM superfamily. MoaA family.</text>
</comment>
<comment type="catalytic activity">
    <reaction evidence="11 12">
        <text>GTP + AH2 + S-adenosyl-L-methionine = (8S)-3',8-cyclo-7,8-dihydroguanosine 5'-triphosphate + 5'-deoxyadenosine + L-methionine + A + H(+)</text>
        <dbReference type="Rhea" id="RHEA:49576"/>
        <dbReference type="ChEBI" id="CHEBI:13193"/>
        <dbReference type="ChEBI" id="CHEBI:15378"/>
        <dbReference type="ChEBI" id="CHEBI:17319"/>
        <dbReference type="ChEBI" id="CHEBI:17499"/>
        <dbReference type="ChEBI" id="CHEBI:37565"/>
        <dbReference type="ChEBI" id="CHEBI:57844"/>
        <dbReference type="ChEBI" id="CHEBI:59789"/>
        <dbReference type="ChEBI" id="CHEBI:131766"/>
        <dbReference type="EC" id="4.1.99.22"/>
    </reaction>
</comment>
<feature type="binding site" evidence="12">
    <location>
        <position position="105"/>
    </location>
    <ligand>
        <name>S-adenosyl-L-methionine</name>
        <dbReference type="ChEBI" id="CHEBI:59789"/>
    </ligand>
</feature>
<evidence type="ECO:0000256" key="10">
    <source>
        <dbReference type="ARBA" id="ARBA00023239"/>
    </source>
</evidence>
<feature type="binding site" evidence="12">
    <location>
        <position position="296"/>
    </location>
    <ligand>
        <name>[4Fe-4S] cluster</name>
        <dbReference type="ChEBI" id="CHEBI:49883"/>
        <label>2</label>
        <note>4Fe-4S-substrate</note>
    </ligand>
</feature>
<dbReference type="SFLD" id="SFLDG01067">
    <property type="entry name" value="SPASM/twitch_domain_containing"/>
    <property type="match status" value="1"/>
</dbReference>
<evidence type="ECO:0000256" key="3">
    <source>
        <dbReference type="ARBA" id="ARBA00022691"/>
    </source>
</evidence>
<proteinExistence type="inferred from homology"/>
<dbReference type="SFLD" id="SFLDG01383">
    <property type="entry name" value="cyclic_pyranopterin_phosphate"/>
    <property type="match status" value="1"/>
</dbReference>
<dbReference type="PROSITE" id="PS51918">
    <property type="entry name" value="RADICAL_SAM"/>
    <property type="match status" value="1"/>
</dbReference>
<dbReference type="GO" id="GO:0051539">
    <property type="term" value="F:4 iron, 4 sulfur cluster binding"/>
    <property type="evidence" value="ECO:0007669"/>
    <property type="project" value="UniProtKB-UniRule"/>
</dbReference>
<feature type="binding site" evidence="12">
    <location>
        <position position="160"/>
    </location>
    <ligand>
        <name>S-adenosyl-L-methionine</name>
        <dbReference type="ChEBI" id="CHEBI:59789"/>
    </ligand>
</feature>
<dbReference type="EMBL" id="QGBI01000002">
    <property type="protein sequence ID" value="MBX3888462.1"/>
    <property type="molecule type" value="Genomic_DNA"/>
</dbReference>
<keyword evidence="4 12" id="KW-0479">Metal-binding</keyword>
<evidence type="ECO:0000313" key="14">
    <source>
        <dbReference type="EMBL" id="MBX3888462.1"/>
    </source>
</evidence>
<evidence type="ECO:0000256" key="4">
    <source>
        <dbReference type="ARBA" id="ARBA00022723"/>
    </source>
</evidence>
<feature type="binding site" evidence="12">
    <location>
        <position position="101"/>
    </location>
    <ligand>
        <name>GTP</name>
        <dbReference type="ChEBI" id="CHEBI:37565"/>
    </ligand>
</feature>
<dbReference type="SMART" id="SM00729">
    <property type="entry name" value="Elp3"/>
    <property type="match status" value="1"/>
</dbReference>
<dbReference type="GO" id="GO:1904047">
    <property type="term" value="F:S-adenosyl-L-methionine binding"/>
    <property type="evidence" value="ECO:0007669"/>
    <property type="project" value="UniProtKB-UniRule"/>
</dbReference>
<keyword evidence="10 12" id="KW-0456">Lyase</keyword>
<evidence type="ECO:0000256" key="2">
    <source>
        <dbReference type="ARBA" id="ARBA00022485"/>
    </source>
</evidence>
<evidence type="ECO:0000256" key="5">
    <source>
        <dbReference type="ARBA" id="ARBA00022741"/>
    </source>
</evidence>
<dbReference type="CDD" id="cd01335">
    <property type="entry name" value="Radical_SAM"/>
    <property type="match status" value="1"/>
</dbReference>
<feature type="binding site" evidence="12">
    <location>
        <position position="313"/>
    </location>
    <ligand>
        <name>[4Fe-4S] cluster</name>
        <dbReference type="ChEBI" id="CHEBI:49883"/>
        <label>2</label>
        <note>4Fe-4S-substrate</note>
    </ligand>
</feature>
<dbReference type="GO" id="GO:0046872">
    <property type="term" value="F:metal ion binding"/>
    <property type="evidence" value="ECO:0007669"/>
    <property type="project" value="UniProtKB-KW"/>
</dbReference>
<evidence type="ECO:0000256" key="11">
    <source>
        <dbReference type="ARBA" id="ARBA00048697"/>
    </source>
</evidence>
<dbReference type="InterPro" id="IPR013785">
    <property type="entry name" value="Aldolase_TIM"/>
</dbReference>
<gene>
    <name evidence="12 14" type="primary">moaA</name>
    <name evidence="14" type="ORF">DEE74_01115</name>
</gene>
<keyword evidence="5 12" id="KW-0547">Nucleotide-binding</keyword>
<comment type="pathway">
    <text evidence="12">Cofactor biosynthesis; molybdopterin biosynthesis.</text>
</comment>
<evidence type="ECO:0000256" key="8">
    <source>
        <dbReference type="ARBA" id="ARBA00023134"/>
    </source>
</evidence>
<dbReference type="InterPro" id="IPR040064">
    <property type="entry name" value="MoaA-like"/>
</dbReference>
<feature type="binding site" evidence="12">
    <location>
        <position position="299"/>
    </location>
    <ligand>
        <name>[4Fe-4S] cluster</name>
        <dbReference type="ChEBI" id="CHEBI:49883"/>
        <label>2</label>
        <note>4Fe-4S-substrate</note>
    </ligand>
</feature>
<dbReference type="InterPro" id="IPR058240">
    <property type="entry name" value="rSAM_sf"/>
</dbReference>
<evidence type="ECO:0000256" key="9">
    <source>
        <dbReference type="ARBA" id="ARBA00023150"/>
    </source>
</evidence>